<accession>A0AAV1R5C7</accession>
<evidence type="ECO:0000256" key="8">
    <source>
        <dbReference type="RuleBase" id="RU361233"/>
    </source>
</evidence>
<proteinExistence type="inferred from homology"/>
<evidence type="ECO:0000256" key="1">
    <source>
        <dbReference type="ARBA" id="ARBA00004651"/>
    </source>
</evidence>
<feature type="domain" description="Casparian strip membrane protein" evidence="10">
    <location>
        <begin position="128"/>
        <end position="263"/>
    </location>
</feature>
<keyword evidence="5 8" id="KW-0812">Transmembrane</keyword>
<evidence type="ECO:0000256" key="2">
    <source>
        <dbReference type="ARBA" id="ARBA00007651"/>
    </source>
</evidence>
<dbReference type="EMBL" id="CAWUPB010000905">
    <property type="protein sequence ID" value="CAK7328936.1"/>
    <property type="molecule type" value="Genomic_DNA"/>
</dbReference>
<evidence type="ECO:0000256" key="4">
    <source>
        <dbReference type="ARBA" id="ARBA00022475"/>
    </source>
</evidence>
<comment type="caution">
    <text evidence="11">The sequence shown here is derived from an EMBL/GenBank/DDBJ whole genome shotgun (WGS) entry which is preliminary data.</text>
</comment>
<evidence type="ECO:0000256" key="7">
    <source>
        <dbReference type="ARBA" id="ARBA00023136"/>
    </source>
</evidence>
<gene>
    <name evidence="11" type="ORF">DCAF_LOCUS6681</name>
</gene>
<reference evidence="11 12" key="1">
    <citation type="submission" date="2024-01" db="EMBL/GenBank/DDBJ databases">
        <authorList>
            <person name="Waweru B."/>
        </authorList>
    </citation>
    <scope>NUCLEOTIDE SEQUENCE [LARGE SCALE GENOMIC DNA]</scope>
</reference>
<feature type="transmembrane region" description="Helical" evidence="8">
    <location>
        <begin position="173"/>
        <end position="192"/>
    </location>
</feature>
<comment type="similarity">
    <text evidence="2 8">Belongs to the Casparian strip membrane proteins (CASP) family.</text>
</comment>
<keyword evidence="6 8" id="KW-1133">Transmembrane helix</keyword>
<name>A0AAV1R5C7_9ROSI</name>
<comment type="subcellular location">
    <subcellularLocation>
        <location evidence="1 8">Cell membrane</location>
        <topology evidence="1 8">Multi-pass membrane protein</topology>
    </subcellularLocation>
</comment>
<sequence length="281" mass="30945">MKRSSSSNSESLSHFESPHSPLRFESPLQSDLGDPPETPPYHSPIASPEKPQPLVQNSTAVVATDKPAQYSPALSPIPPDNLAAPPQGVPDAVLNRAVREQGPTAGVRKVGPERRATASFVRGSRKEEKMRIGELGFRVSEIVLCLISFSVMAADKTQGWSGDSFDRYKEYRYCLAVNVIGFAYAGFQAYDLSYHIATGKHVMRHHLRHHFNLFMDQILAYLLVSASSSAATRVDDWQSNWGKDEFTEMATASVVMAFLAFIAYAGSSLISGYNLYNRDAL</sequence>
<evidence type="ECO:0000256" key="9">
    <source>
        <dbReference type="SAM" id="MobiDB-lite"/>
    </source>
</evidence>
<feature type="region of interest" description="Disordered" evidence="9">
    <location>
        <begin position="1"/>
        <end position="89"/>
    </location>
</feature>
<dbReference type="AlphaFoldDB" id="A0AAV1R5C7"/>
<dbReference type="PANTHER" id="PTHR33573">
    <property type="entry name" value="CASP-LIKE PROTEIN 4A4"/>
    <property type="match status" value="1"/>
</dbReference>
<keyword evidence="4 8" id="KW-1003">Cell membrane</keyword>
<dbReference type="InterPro" id="IPR006702">
    <property type="entry name" value="CASP_dom"/>
</dbReference>
<comment type="subunit">
    <text evidence="3 8">Homodimer and heterodimers.</text>
</comment>
<evidence type="ECO:0000313" key="11">
    <source>
        <dbReference type="EMBL" id="CAK7328936.1"/>
    </source>
</evidence>
<dbReference type="Pfam" id="PF04535">
    <property type="entry name" value="CASP_dom"/>
    <property type="match status" value="1"/>
</dbReference>
<keyword evidence="12" id="KW-1185">Reference proteome</keyword>
<keyword evidence="7 8" id="KW-0472">Membrane</keyword>
<feature type="compositionally biased region" description="Low complexity" evidence="9">
    <location>
        <begin position="1"/>
        <end position="15"/>
    </location>
</feature>
<feature type="transmembrane region" description="Helical" evidence="8">
    <location>
        <begin position="213"/>
        <end position="232"/>
    </location>
</feature>
<protein>
    <recommendedName>
        <fullName evidence="8">CASP-like protein</fullName>
    </recommendedName>
</protein>
<dbReference type="PANTHER" id="PTHR33573:SF50">
    <property type="entry name" value="CASP-LIKE PROTEIN 4A3"/>
    <property type="match status" value="1"/>
</dbReference>
<feature type="transmembrane region" description="Helical" evidence="8">
    <location>
        <begin position="135"/>
        <end position="153"/>
    </location>
</feature>
<evidence type="ECO:0000256" key="5">
    <source>
        <dbReference type="ARBA" id="ARBA00022692"/>
    </source>
</evidence>
<evidence type="ECO:0000313" key="12">
    <source>
        <dbReference type="Proteomes" id="UP001314170"/>
    </source>
</evidence>
<organism evidence="11 12">
    <name type="scientific">Dovyalis caffra</name>
    <dbReference type="NCBI Taxonomy" id="77055"/>
    <lineage>
        <taxon>Eukaryota</taxon>
        <taxon>Viridiplantae</taxon>
        <taxon>Streptophyta</taxon>
        <taxon>Embryophyta</taxon>
        <taxon>Tracheophyta</taxon>
        <taxon>Spermatophyta</taxon>
        <taxon>Magnoliopsida</taxon>
        <taxon>eudicotyledons</taxon>
        <taxon>Gunneridae</taxon>
        <taxon>Pentapetalae</taxon>
        <taxon>rosids</taxon>
        <taxon>fabids</taxon>
        <taxon>Malpighiales</taxon>
        <taxon>Salicaceae</taxon>
        <taxon>Flacourtieae</taxon>
        <taxon>Dovyalis</taxon>
    </lineage>
</organism>
<dbReference type="GO" id="GO:0005886">
    <property type="term" value="C:plasma membrane"/>
    <property type="evidence" value="ECO:0007669"/>
    <property type="project" value="UniProtKB-SubCell"/>
</dbReference>
<evidence type="ECO:0000259" key="10">
    <source>
        <dbReference type="Pfam" id="PF04535"/>
    </source>
</evidence>
<feature type="transmembrane region" description="Helical" evidence="8">
    <location>
        <begin position="252"/>
        <end position="276"/>
    </location>
</feature>
<evidence type="ECO:0000256" key="3">
    <source>
        <dbReference type="ARBA" id="ARBA00011489"/>
    </source>
</evidence>
<evidence type="ECO:0000256" key="6">
    <source>
        <dbReference type="ARBA" id="ARBA00022989"/>
    </source>
</evidence>
<dbReference type="Proteomes" id="UP001314170">
    <property type="component" value="Unassembled WGS sequence"/>
</dbReference>